<comment type="caution">
    <text evidence="2">The sequence shown here is derived from an EMBL/GenBank/DDBJ whole genome shotgun (WGS) entry which is preliminary data.</text>
</comment>
<evidence type="ECO:0000313" key="3">
    <source>
        <dbReference type="Proteomes" id="UP000299102"/>
    </source>
</evidence>
<feature type="compositionally biased region" description="Low complexity" evidence="1">
    <location>
        <begin position="153"/>
        <end position="164"/>
    </location>
</feature>
<keyword evidence="3" id="KW-1185">Reference proteome</keyword>
<gene>
    <name evidence="2" type="ORF">EVAR_94937_1</name>
</gene>
<dbReference type="AlphaFoldDB" id="A0A4C1TPS5"/>
<reference evidence="2 3" key="1">
    <citation type="journal article" date="2019" name="Commun. Biol.">
        <title>The bagworm genome reveals a unique fibroin gene that provides high tensile strength.</title>
        <authorList>
            <person name="Kono N."/>
            <person name="Nakamura H."/>
            <person name="Ohtoshi R."/>
            <person name="Tomita M."/>
            <person name="Numata K."/>
            <person name="Arakawa K."/>
        </authorList>
    </citation>
    <scope>NUCLEOTIDE SEQUENCE [LARGE SCALE GENOMIC DNA]</scope>
</reference>
<protein>
    <submittedName>
        <fullName evidence="2">Uncharacterized protein</fullName>
    </submittedName>
</protein>
<proteinExistence type="predicted"/>
<feature type="region of interest" description="Disordered" evidence="1">
    <location>
        <begin position="151"/>
        <end position="178"/>
    </location>
</feature>
<evidence type="ECO:0000313" key="2">
    <source>
        <dbReference type="EMBL" id="GBP15954.1"/>
    </source>
</evidence>
<feature type="region of interest" description="Disordered" evidence="1">
    <location>
        <begin position="29"/>
        <end position="55"/>
    </location>
</feature>
<feature type="compositionally biased region" description="Polar residues" evidence="1">
    <location>
        <begin position="34"/>
        <end position="45"/>
    </location>
</feature>
<name>A0A4C1TPS5_EUMVA</name>
<evidence type="ECO:0000256" key="1">
    <source>
        <dbReference type="SAM" id="MobiDB-lite"/>
    </source>
</evidence>
<dbReference type="Proteomes" id="UP000299102">
    <property type="component" value="Unassembled WGS sequence"/>
</dbReference>
<sequence>MVSQNSMPMRLRHVARITDYRWGKSFDCQPRTGGLQQRTTTSQHQVEGRPDRHSGPQLQVRVPLGHSSITPQPLVSAAPRSIGHSFLHRISYCYSKAVRKFSQGRDVDSDRILKSRPHALPPCRFTVVGGLWWSGAWLDAEPAGPIRRLRPRTTSSAVTASASSRFRGSDTPSSYASI</sequence>
<accession>A0A4C1TPS5</accession>
<dbReference type="EMBL" id="BGZK01005906">
    <property type="protein sequence ID" value="GBP15954.1"/>
    <property type="molecule type" value="Genomic_DNA"/>
</dbReference>
<organism evidence="2 3">
    <name type="scientific">Eumeta variegata</name>
    <name type="common">Bagworm moth</name>
    <name type="synonym">Eumeta japonica</name>
    <dbReference type="NCBI Taxonomy" id="151549"/>
    <lineage>
        <taxon>Eukaryota</taxon>
        <taxon>Metazoa</taxon>
        <taxon>Ecdysozoa</taxon>
        <taxon>Arthropoda</taxon>
        <taxon>Hexapoda</taxon>
        <taxon>Insecta</taxon>
        <taxon>Pterygota</taxon>
        <taxon>Neoptera</taxon>
        <taxon>Endopterygota</taxon>
        <taxon>Lepidoptera</taxon>
        <taxon>Glossata</taxon>
        <taxon>Ditrysia</taxon>
        <taxon>Tineoidea</taxon>
        <taxon>Psychidae</taxon>
        <taxon>Oiketicinae</taxon>
        <taxon>Eumeta</taxon>
    </lineage>
</organism>